<dbReference type="AlphaFoldDB" id="A0A4U0VM04"/>
<feature type="region of interest" description="Disordered" evidence="1">
    <location>
        <begin position="406"/>
        <end position="470"/>
    </location>
</feature>
<feature type="compositionally biased region" description="Low complexity" evidence="1">
    <location>
        <begin position="452"/>
        <end position="470"/>
    </location>
</feature>
<feature type="region of interest" description="Disordered" evidence="1">
    <location>
        <begin position="178"/>
        <end position="213"/>
    </location>
</feature>
<evidence type="ECO:0000313" key="2">
    <source>
        <dbReference type="EMBL" id="TKA50387.1"/>
    </source>
</evidence>
<accession>A0A4U0VM04</accession>
<organism evidence="2 3">
    <name type="scientific">Friedmanniomyces simplex</name>
    <dbReference type="NCBI Taxonomy" id="329884"/>
    <lineage>
        <taxon>Eukaryota</taxon>
        <taxon>Fungi</taxon>
        <taxon>Dikarya</taxon>
        <taxon>Ascomycota</taxon>
        <taxon>Pezizomycotina</taxon>
        <taxon>Dothideomycetes</taxon>
        <taxon>Dothideomycetidae</taxon>
        <taxon>Mycosphaerellales</taxon>
        <taxon>Teratosphaeriaceae</taxon>
        <taxon>Friedmanniomyces</taxon>
    </lineage>
</organism>
<feature type="compositionally biased region" description="Pro residues" evidence="1">
    <location>
        <begin position="300"/>
        <end position="318"/>
    </location>
</feature>
<dbReference type="EMBL" id="NAJQ01001971">
    <property type="protein sequence ID" value="TKA50387.1"/>
    <property type="molecule type" value="Genomic_DNA"/>
</dbReference>
<comment type="caution">
    <text evidence="2">The sequence shown here is derived from an EMBL/GenBank/DDBJ whole genome shotgun (WGS) entry which is preliminary data.</text>
</comment>
<evidence type="ECO:0000313" key="3">
    <source>
        <dbReference type="Proteomes" id="UP000309340"/>
    </source>
</evidence>
<feature type="compositionally biased region" description="Low complexity" evidence="1">
    <location>
        <begin position="415"/>
        <end position="428"/>
    </location>
</feature>
<gene>
    <name evidence="2" type="ORF">B0A55_12876</name>
</gene>
<keyword evidence="3" id="KW-1185">Reference proteome</keyword>
<sequence>FRQNAATLDGAEVLAWVDVLIRMTLHAHATPDLDFAALCTGCSPQTLAHYTSRVVGPASLHHILSRSHDPAHFDSPSAYHTAVAARENNNLDAFGFRDPILPFMQKNLADRLATLHPGAISRRLLTKFLAGGYGQFTDSDLDSLDFRFVGDGEATKQRLRVGWVNPAPPPPERGYRAYAPPESSSAASVDGPGTGRIMIAHPRTPPTPPGRTREAFVGCRPLSPVRAEMAGVSVGEGEGQIASTVTGLGLRGRDCAESQASNRSRYDGGGGGGGVAEEKPHTIAPNSTVARPQEATYEGLPPPRPEPPGPDWTLPPLPEGGISALPGLRWEDCGPAPPVHEAGNTGDAVVEGERGGGGDESRDLLTENLGVAEMDSRTFPFAPEHDRPWGEVSIIDQAVKHFEQLQLTMGGGEEAAPPDNTAAAPPDKNNGDDNADQADQADDPTLWPPPLRIRAPAAVAAPDPALVQEE</sequence>
<feature type="region of interest" description="Disordered" evidence="1">
    <location>
        <begin position="253"/>
        <end position="332"/>
    </location>
</feature>
<dbReference type="Proteomes" id="UP000309340">
    <property type="component" value="Unassembled WGS sequence"/>
</dbReference>
<feature type="compositionally biased region" description="Acidic residues" evidence="1">
    <location>
        <begin position="433"/>
        <end position="442"/>
    </location>
</feature>
<protein>
    <submittedName>
        <fullName evidence="2">Uncharacterized protein</fullName>
    </submittedName>
</protein>
<feature type="non-terminal residue" evidence="2">
    <location>
        <position position="1"/>
    </location>
</feature>
<feature type="compositionally biased region" description="Low complexity" evidence="1">
    <location>
        <begin position="178"/>
        <end position="188"/>
    </location>
</feature>
<reference evidence="2 3" key="1">
    <citation type="submission" date="2017-03" db="EMBL/GenBank/DDBJ databases">
        <title>Genomes of endolithic fungi from Antarctica.</title>
        <authorList>
            <person name="Coleine C."/>
            <person name="Masonjones S."/>
            <person name="Stajich J.E."/>
        </authorList>
    </citation>
    <scope>NUCLEOTIDE SEQUENCE [LARGE SCALE GENOMIC DNA]</scope>
    <source>
        <strain evidence="2 3">CCFEE 5184</strain>
    </source>
</reference>
<name>A0A4U0VM04_9PEZI</name>
<proteinExistence type="predicted"/>
<evidence type="ECO:0000256" key="1">
    <source>
        <dbReference type="SAM" id="MobiDB-lite"/>
    </source>
</evidence>